<dbReference type="SUPFAM" id="SSF53474">
    <property type="entry name" value="alpha/beta-Hydrolases"/>
    <property type="match status" value="1"/>
</dbReference>
<keyword evidence="1" id="KW-0175">Coiled coil</keyword>
<dbReference type="Pfam" id="PF07224">
    <property type="entry name" value="Chlorophyllase"/>
    <property type="match status" value="2"/>
</dbReference>
<evidence type="ECO:0000313" key="4">
    <source>
        <dbReference type="Proteomes" id="UP001347796"/>
    </source>
</evidence>
<keyword evidence="2" id="KW-0732">Signal</keyword>
<feature type="chain" id="PRO_5042848390" description="Chlorophyllase" evidence="2">
    <location>
        <begin position="17"/>
        <end position="312"/>
    </location>
</feature>
<comment type="caution">
    <text evidence="3">The sequence shown here is derived from an EMBL/GenBank/DDBJ whole genome shotgun (WGS) entry which is preliminary data.</text>
</comment>
<evidence type="ECO:0000313" key="3">
    <source>
        <dbReference type="EMBL" id="KAK6190900.1"/>
    </source>
</evidence>
<feature type="signal peptide" evidence="2">
    <location>
        <begin position="1"/>
        <end position="16"/>
    </location>
</feature>
<feature type="coiled-coil region" evidence="1">
    <location>
        <begin position="106"/>
        <end position="133"/>
    </location>
</feature>
<organism evidence="3 4">
    <name type="scientific">Patella caerulea</name>
    <name type="common">Rayed Mediterranean limpet</name>
    <dbReference type="NCBI Taxonomy" id="87958"/>
    <lineage>
        <taxon>Eukaryota</taxon>
        <taxon>Metazoa</taxon>
        <taxon>Spiralia</taxon>
        <taxon>Lophotrochozoa</taxon>
        <taxon>Mollusca</taxon>
        <taxon>Gastropoda</taxon>
        <taxon>Patellogastropoda</taxon>
        <taxon>Patelloidea</taxon>
        <taxon>Patellidae</taxon>
        <taxon>Patella</taxon>
    </lineage>
</organism>
<gene>
    <name evidence="3" type="ORF">SNE40_002669</name>
</gene>
<dbReference type="PANTHER" id="PTHR33428">
    <property type="entry name" value="CHLOROPHYLLASE-2, CHLOROPLASTIC"/>
    <property type="match status" value="1"/>
</dbReference>
<proteinExistence type="predicted"/>
<dbReference type="EMBL" id="JAZGQO010000002">
    <property type="protein sequence ID" value="KAK6190900.1"/>
    <property type="molecule type" value="Genomic_DNA"/>
</dbReference>
<accession>A0AAN8KGC4</accession>
<protein>
    <recommendedName>
        <fullName evidence="5">Chlorophyllase</fullName>
    </recommendedName>
</protein>
<sequence>MHLALVVVAILSLAAATPYVDRGDPYSDGRLPTKWTFISESKDKAPLHSIVFSPTLPGTYGVYHFIGGVDGFILAEAYTGYMAGISAHGFICIGVDILFPAKKHDLRNVSDIADKYERNLRWLEQNLTTLQVLNPGVVIDWTNIVVGSHSEGADGTLLMLEKNHTIARAVVFYEPFSFKFINKTTFSLPALIVGTVLSKEHKGKMPPCIINGFGFDHFYDMWSKGPKYYLNVKNFGHCDILDLDLRAVCLAMKLCESGNSTSMDLYHDFTMGVTSAFIINTLYGYGSDQKYFTDQQYIPVEIETIKYNLTSV</sequence>
<dbReference type="Proteomes" id="UP001347796">
    <property type="component" value="Unassembled WGS sequence"/>
</dbReference>
<dbReference type="InterPro" id="IPR029058">
    <property type="entry name" value="AB_hydrolase_fold"/>
</dbReference>
<dbReference type="Gene3D" id="3.40.50.1820">
    <property type="entry name" value="alpha/beta hydrolase"/>
    <property type="match status" value="1"/>
</dbReference>
<reference evidence="3 4" key="1">
    <citation type="submission" date="2024-01" db="EMBL/GenBank/DDBJ databases">
        <title>The genome of the rayed Mediterranean limpet Patella caerulea (Linnaeus, 1758).</title>
        <authorList>
            <person name="Anh-Thu Weber A."/>
            <person name="Halstead-Nussloch G."/>
        </authorList>
    </citation>
    <scope>NUCLEOTIDE SEQUENCE [LARGE SCALE GENOMIC DNA]</scope>
    <source>
        <strain evidence="3">AATW-2023a</strain>
        <tissue evidence="3">Whole specimen</tissue>
    </source>
</reference>
<evidence type="ECO:0008006" key="5">
    <source>
        <dbReference type="Google" id="ProtNLM"/>
    </source>
</evidence>
<name>A0AAN8KGC4_PATCE</name>
<evidence type="ECO:0000256" key="1">
    <source>
        <dbReference type="SAM" id="Coils"/>
    </source>
</evidence>
<evidence type="ECO:0000256" key="2">
    <source>
        <dbReference type="SAM" id="SignalP"/>
    </source>
</evidence>
<dbReference type="InterPro" id="IPR017395">
    <property type="entry name" value="Chlorophyllase-like"/>
</dbReference>
<dbReference type="AlphaFoldDB" id="A0AAN8KGC4"/>
<keyword evidence="4" id="KW-1185">Reference proteome</keyword>
<dbReference type="PANTHER" id="PTHR33428:SF14">
    <property type="entry name" value="CARBOXYLESTERASE TYPE B DOMAIN-CONTAINING PROTEIN"/>
    <property type="match status" value="1"/>
</dbReference>